<dbReference type="Proteomes" id="UP000527355">
    <property type="component" value="Unassembled WGS sequence"/>
</dbReference>
<dbReference type="AlphaFoldDB" id="A0A7J7S1X9"/>
<evidence type="ECO:0000313" key="1">
    <source>
        <dbReference type="EMBL" id="KAF6282410.1"/>
    </source>
</evidence>
<dbReference type="EMBL" id="JABWUV010000020">
    <property type="protein sequence ID" value="KAF6282410.1"/>
    <property type="molecule type" value="Genomic_DNA"/>
</dbReference>
<protein>
    <submittedName>
        <fullName evidence="1">Uncharacterized protein</fullName>
    </submittedName>
</protein>
<reference evidence="1 2" key="1">
    <citation type="journal article" date="2020" name="Nature">
        <title>Six reference-quality genomes reveal evolution of bat adaptations.</title>
        <authorList>
            <person name="Jebb D."/>
            <person name="Huang Z."/>
            <person name="Pippel M."/>
            <person name="Hughes G.M."/>
            <person name="Lavrichenko K."/>
            <person name="Devanna P."/>
            <person name="Winkler S."/>
            <person name="Jermiin L.S."/>
            <person name="Skirmuntt E.C."/>
            <person name="Katzourakis A."/>
            <person name="Burkitt-Gray L."/>
            <person name="Ray D.A."/>
            <person name="Sullivan K.A.M."/>
            <person name="Roscito J.G."/>
            <person name="Kirilenko B.M."/>
            <person name="Davalos L.M."/>
            <person name="Corthals A.P."/>
            <person name="Power M.L."/>
            <person name="Jones G."/>
            <person name="Ransome R.D."/>
            <person name="Dechmann D.K.N."/>
            <person name="Locatelli A.G."/>
            <person name="Puechmaille S.J."/>
            <person name="Fedrigo O."/>
            <person name="Jarvis E.D."/>
            <person name="Hiller M."/>
            <person name="Vernes S.C."/>
            <person name="Myers E.W."/>
            <person name="Teeling E.C."/>
        </authorList>
    </citation>
    <scope>NUCLEOTIDE SEQUENCE [LARGE SCALE GENOMIC DNA]</scope>
    <source>
        <strain evidence="1">MMyoMyo1</strain>
        <tissue evidence="1">Flight muscle</tissue>
    </source>
</reference>
<keyword evidence="2" id="KW-1185">Reference proteome</keyword>
<evidence type="ECO:0000313" key="2">
    <source>
        <dbReference type="Proteomes" id="UP000527355"/>
    </source>
</evidence>
<name>A0A7J7S1X9_MYOMY</name>
<accession>A0A7J7S1X9</accession>
<sequence>MLKRLPICLFSGWHRHLPVFHSIWPLSSINHQCTNLLLHQLTTHLFIHRLCPHLSNPYSIYTLVHFPNVTAPIYLFKPSIHSSPVNPSTNHPSSSLWQAYLFTKTLQGNENLCCYFFVPQERLYLVIFKHGS</sequence>
<proteinExistence type="predicted"/>
<organism evidence="1 2">
    <name type="scientific">Myotis myotis</name>
    <name type="common">Greater mouse-eared bat</name>
    <name type="synonym">Vespertilio myotis</name>
    <dbReference type="NCBI Taxonomy" id="51298"/>
    <lineage>
        <taxon>Eukaryota</taxon>
        <taxon>Metazoa</taxon>
        <taxon>Chordata</taxon>
        <taxon>Craniata</taxon>
        <taxon>Vertebrata</taxon>
        <taxon>Euteleostomi</taxon>
        <taxon>Mammalia</taxon>
        <taxon>Eutheria</taxon>
        <taxon>Laurasiatheria</taxon>
        <taxon>Chiroptera</taxon>
        <taxon>Yangochiroptera</taxon>
        <taxon>Vespertilionidae</taxon>
        <taxon>Myotis</taxon>
    </lineage>
</organism>
<comment type="caution">
    <text evidence="1">The sequence shown here is derived from an EMBL/GenBank/DDBJ whole genome shotgun (WGS) entry which is preliminary data.</text>
</comment>
<gene>
    <name evidence="1" type="ORF">mMyoMyo1_010055</name>
</gene>